<dbReference type="AlphaFoldDB" id="A0A0N4UAV2"/>
<evidence type="ECO:0000313" key="4">
    <source>
        <dbReference type="WBParaSite" id="DME_0000430501-mRNA-1"/>
    </source>
</evidence>
<gene>
    <name evidence="1" type="ORF">DME_LOCUS8188</name>
</gene>
<keyword evidence="3" id="KW-1185">Reference proteome</keyword>
<organism evidence="2 4">
    <name type="scientific">Dracunculus medinensis</name>
    <name type="common">Guinea worm</name>
    <dbReference type="NCBI Taxonomy" id="318479"/>
    <lineage>
        <taxon>Eukaryota</taxon>
        <taxon>Metazoa</taxon>
        <taxon>Ecdysozoa</taxon>
        <taxon>Nematoda</taxon>
        <taxon>Chromadorea</taxon>
        <taxon>Rhabditida</taxon>
        <taxon>Spirurina</taxon>
        <taxon>Dracunculoidea</taxon>
        <taxon>Dracunculidae</taxon>
        <taxon>Dracunculus</taxon>
    </lineage>
</organism>
<reference evidence="4" key="1">
    <citation type="submission" date="2017-02" db="UniProtKB">
        <authorList>
            <consortium name="WormBaseParasite"/>
        </authorList>
    </citation>
    <scope>IDENTIFICATION</scope>
</reference>
<reference evidence="1 3" key="2">
    <citation type="submission" date="2018-11" db="EMBL/GenBank/DDBJ databases">
        <authorList>
            <consortium name="Pathogen Informatics"/>
        </authorList>
    </citation>
    <scope>NUCLEOTIDE SEQUENCE [LARGE SCALE GENOMIC DNA]</scope>
</reference>
<sequence length="93" mass="11267">MTLAALPHSFPSALPLCLVVSYINKCYRVDDIYDSRSYKNSRRPQKWRIEFFSLIKERIQQRIEMLHIENKDDNKNWISRNLSNVYRRRFICG</sequence>
<dbReference type="Proteomes" id="UP000274756">
    <property type="component" value="Unassembled WGS sequence"/>
</dbReference>
<accession>A0A0N4UAV2</accession>
<dbReference type="WBParaSite" id="DME_0000430501-mRNA-1">
    <property type="protein sequence ID" value="DME_0000430501-mRNA-1"/>
    <property type="gene ID" value="DME_0000430501"/>
</dbReference>
<dbReference type="EMBL" id="UYYG01001166">
    <property type="protein sequence ID" value="VDN58215.1"/>
    <property type="molecule type" value="Genomic_DNA"/>
</dbReference>
<protein>
    <submittedName>
        <fullName evidence="1 4">Uncharacterized protein</fullName>
    </submittedName>
</protein>
<name>A0A0N4UAV2_DRAME</name>
<proteinExistence type="predicted"/>
<dbReference type="Proteomes" id="UP000038040">
    <property type="component" value="Unplaced"/>
</dbReference>
<evidence type="ECO:0000313" key="1">
    <source>
        <dbReference type="EMBL" id="VDN58215.1"/>
    </source>
</evidence>
<evidence type="ECO:0000313" key="3">
    <source>
        <dbReference type="Proteomes" id="UP000274756"/>
    </source>
</evidence>
<evidence type="ECO:0000313" key="2">
    <source>
        <dbReference type="Proteomes" id="UP000038040"/>
    </source>
</evidence>